<organism evidence="4 5">
    <name type="scientific">Colletotrichum spaethianum</name>
    <dbReference type="NCBI Taxonomy" id="700344"/>
    <lineage>
        <taxon>Eukaryota</taxon>
        <taxon>Fungi</taxon>
        <taxon>Dikarya</taxon>
        <taxon>Ascomycota</taxon>
        <taxon>Pezizomycotina</taxon>
        <taxon>Sordariomycetes</taxon>
        <taxon>Hypocreomycetidae</taxon>
        <taxon>Glomerellales</taxon>
        <taxon>Glomerellaceae</taxon>
        <taxon>Colletotrichum</taxon>
        <taxon>Colletotrichum spaethianum species complex</taxon>
    </lineage>
</organism>
<feature type="domain" description="Alpha/beta hydrolase fold-3" evidence="3">
    <location>
        <begin position="172"/>
        <end position="390"/>
    </location>
</feature>
<evidence type="ECO:0000259" key="3">
    <source>
        <dbReference type="Pfam" id="PF07859"/>
    </source>
</evidence>
<evidence type="ECO:0000313" key="5">
    <source>
        <dbReference type="Proteomes" id="UP001055115"/>
    </source>
</evidence>
<proteinExistence type="inferred from homology"/>
<evidence type="ECO:0000313" key="4">
    <source>
        <dbReference type="EMBL" id="GKT44132.1"/>
    </source>
</evidence>
<dbReference type="InterPro" id="IPR029058">
    <property type="entry name" value="AB_hydrolase_fold"/>
</dbReference>
<evidence type="ECO:0000256" key="2">
    <source>
        <dbReference type="ARBA" id="ARBA00022801"/>
    </source>
</evidence>
<dbReference type="InterPro" id="IPR002168">
    <property type="entry name" value="Lipase_GDXG_HIS_AS"/>
</dbReference>
<comment type="caution">
    <text evidence="4">The sequence shown here is derived from an EMBL/GenBank/DDBJ whole genome shotgun (WGS) entry which is preliminary data.</text>
</comment>
<accession>A0AA37L959</accession>
<name>A0AA37L959_9PEZI</name>
<keyword evidence="2" id="KW-0378">Hydrolase</keyword>
<reference evidence="4 5" key="1">
    <citation type="submission" date="2022-03" db="EMBL/GenBank/DDBJ databases">
        <title>Genome data of Colletotrichum spp.</title>
        <authorList>
            <person name="Utami Y.D."/>
            <person name="Hiruma K."/>
        </authorList>
    </citation>
    <scope>NUCLEOTIDE SEQUENCE [LARGE SCALE GENOMIC DNA]</scope>
    <source>
        <strain evidence="4 5">MAFF 239500</strain>
    </source>
</reference>
<dbReference type="EMBL" id="BQXU01000009">
    <property type="protein sequence ID" value="GKT44132.1"/>
    <property type="molecule type" value="Genomic_DNA"/>
</dbReference>
<dbReference type="InterPro" id="IPR050300">
    <property type="entry name" value="GDXG_lipolytic_enzyme"/>
</dbReference>
<dbReference type="RefSeq" id="XP_049126482.1">
    <property type="nucleotide sequence ID" value="XM_049270525.1"/>
</dbReference>
<dbReference type="GO" id="GO:0016787">
    <property type="term" value="F:hydrolase activity"/>
    <property type="evidence" value="ECO:0007669"/>
    <property type="project" value="UniProtKB-KW"/>
</dbReference>
<dbReference type="PANTHER" id="PTHR48081">
    <property type="entry name" value="AB HYDROLASE SUPERFAMILY PROTEIN C4A8.06C"/>
    <property type="match status" value="1"/>
</dbReference>
<dbReference type="PROSITE" id="PS01173">
    <property type="entry name" value="LIPASE_GDXG_HIS"/>
    <property type="match status" value="1"/>
</dbReference>
<dbReference type="AlphaFoldDB" id="A0AA37L959"/>
<keyword evidence="5" id="KW-1185">Reference proteome</keyword>
<protein>
    <submittedName>
        <fullName evidence="4">Esterase</fullName>
    </submittedName>
</protein>
<evidence type="ECO:0000256" key="1">
    <source>
        <dbReference type="ARBA" id="ARBA00010515"/>
    </source>
</evidence>
<dbReference type="SUPFAM" id="SSF53474">
    <property type="entry name" value="alpha/beta-Hydrolases"/>
    <property type="match status" value="1"/>
</dbReference>
<sequence>MSTSSFDFPNPLNMHPAQLKLLLSLLPKLPLIARVALLHVLHMSKSSQYLDLRSDLIISVLRSYLQPTKLRSITSTQKLANRVSGVKGRIWVSTYASPVPETDVRDALVGAIQSLRTPDTPEIDLQLPEILPVEAEWTGYRAGATADERAPQIGEKEKYENLQKEATSSLTVLYFHGGAYYLLDPSSHRPATKKIAKLTGGRVYSVRYRLAPQNPFPAALLDALISYLTLLYPPSDAYHQPVDPRHIVVAGDRQNRKIRWHGEERDIPLPGGLALNSPWLDMTQSSPSWDANRDFDYLPTAEEYAKYNPPPCEAWPAKPPRMALYADDDLLAHPLVTLVMSRSWEGAPPVFICTGWELLADEDKYIARKLHEEGVPVVFEEYEGMPHCFSLILTKTPNAKRCFDGWTGFMKKVITHPDTIDSKAITVKAKTLEEISLTFESLLSNVSEEDMHQRVLTKKKMSLASAPEAIPKL</sequence>
<dbReference type="InterPro" id="IPR013094">
    <property type="entry name" value="AB_hydrolase_3"/>
</dbReference>
<dbReference type="Gene3D" id="3.40.50.1820">
    <property type="entry name" value="alpha/beta hydrolase"/>
    <property type="match status" value="2"/>
</dbReference>
<dbReference type="PANTHER" id="PTHR48081:SF25">
    <property type="entry name" value="PUTATIVE (AFU_ORTHOLOGUE AFUA_3G11560)-RELATED"/>
    <property type="match status" value="1"/>
</dbReference>
<comment type="similarity">
    <text evidence="1">Belongs to the 'GDXG' lipolytic enzyme family.</text>
</comment>
<dbReference type="GeneID" id="73325115"/>
<dbReference type="Proteomes" id="UP001055115">
    <property type="component" value="Unassembled WGS sequence"/>
</dbReference>
<dbReference type="Pfam" id="PF07859">
    <property type="entry name" value="Abhydrolase_3"/>
    <property type="match status" value="1"/>
</dbReference>
<gene>
    <name evidence="4" type="ORF">ColSpa_04313</name>
</gene>